<proteinExistence type="predicted"/>
<gene>
    <name evidence="2" type="ORF">DVH24_036016</name>
</gene>
<accession>A0A498JNM3</accession>
<evidence type="ECO:0000313" key="3">
    <source>
        <dbReference type="Proteomes" id="UP000290289"/>
    </source>
</evidence>
<evidence type="ECO:0000256" key="1">
    <source>
        <dbReference type="SAM" id="MobiDB-lite"/>
    </source>
</evidence>
<feature type="compositionally biased region" description="Basic and acidic residues" evidence="1">
    <location>
        <begin position="33"/>
        <end position="49"/>
    </location>
</feature>
<name>A0A498JNM3_MALDO</name>
<dbReference type="EMBL" id="RDQH01000332">
    <property type="protein sequence ID" value="RXH97348.1"/>
    <property type="molecule type" value="Genomic_DNA"/>
</dbReference>
<evidence type="ECO:0000313" key="2">
    <source>
        <dbReference type="EMBL" id="RXH97348.1"/>
    </source>
</evidence>
<dbReference type="Proteomes" id="UP000290289">
    <property type="component" value="Chromosome 6"/>
</dbReference>
<comment type="caution">
    <text evidence="2">The sequence shown here is derived from an EMBL/GenBank/DDBJ whole genome shotgun (WGS) entry which is preliminary data.</text>
</comment>
<keyword evidence="3" id="KW-1185">Reference proteome</keyword>
<protein>
    <submittedName>
        <fullName evidence="2">Uncharacterized protein</fullName>
    </submittedName>
</protein>
<sequence>MMMAMSIVIGGGGDDKVVAEGYDDDGCDNPSTSKHDDVDEEVVEIKNPDRSSTTISLATQSSSVADSVGSGSDGSG</sequence>
<reference evidence="2 3" key="1">
    <citation type="submission" date="2018-10" db="EMBL/GenBank/DDBJ databases">
        <title>A high-quality apple genome assembly.</title>
        <authorList>
            <person name="Hu J."/>
        </authorList>
    </citation>
    <scope>NUCLEOTIDE SEQUENCE [LARGE SCALE GENOMIC DNA]</scope>
    <source>
        <strain evidence="3">cv. HFTH1</strain>
        <tissue evidence="2">Young leaf</tissue>
    </source>
</reference>
<dbReference type="AlphaFoldDB" id="A0A498JNM3"/>
<feature type="region of interest" description="Disordered" evidence="1">
    <location>
        <begin position="19"/>
        <end position="76"/>
    </location>
</feature>
<feature type="compositionally biased region" description="Polar residues" evidence="1">
    <location>
        <begin position="50"/>
        <end position="60"/>
    </location>
</feature>
<organism evidence="2 3">
    <name type="scientific">Malus domestica</name>
    <name type="common">Apple</name>
    <name type="synonym">Pyrus malus</name>
    <dbReference type="NCBI Taxonomy" id="3750"/>
    <lineage>
        <taxon>Eukaryota</taxon>
        <taxon>Viridiplantae</taxon>
        <taxon>Streptophyta</taxon>
        <taxon>Embryophyta</taxon>
        <taxon>Tracheophyta</taxon>
        <taxon>Spermatophyta</taxon>
        <taxon>Magnoliopsida</taxon>
        <taxon>eudicotyledons</taxon>
        <taxon>Gunneridae</taxon>
        <taxon>Pentapetalae</taxon>
        <taxon>rosids</taxon>
        <taxon>fabids</taxon>
        <taxon>Rosales</taxon>
        <taxon>Rosaceae</taxon>
        <taxon>Amygdaloideae</taxon>
        <taxon>Maleae</taxon>
        <taxon>Malus</taxon>
    </lineage>
</organism>
<feature type="compositionally biased region" description="Low complexity" evidence="1">
    <location>
        <begin position="61"/>
        <end position="70"/>
    </location>
</feature>